<name>A0ABY6D2B1_9BACT</name>
<evidence type="ECO:0000256" key="3">
    <source>
        <dbReference type="ARBA" id="ARBA00023110"/>
    </source>
</evidence>
<evidence type="ECO:0000256" key="1">
    <source>
        <dbReference type="ARBA" id="ARBA00000971"/>
    </source>
</evidence>
<protein>
    <recommendedName>
        <fullName evidence="6">Peptidyl-prolyl cis-trans isomerase</fullName>
        <ecNumber evidence="6">5.2.1.8</ecNumber>
    </recommendedName>
</protein>
<evidence type="ECO:0000256" key="6">
    <source>
        <dbReference type="RuleBase" id="RU003915"/>
    </source>
</evidence>
<evidence type="ECO:0000256" key="5">
    <source>
        <dbReference type="PROSITE-ProRule" id="PRU00277"/>
    </source>
</evidence>
<dbReference type="InterPro" id="IPR046357">
    <property type="entry name" value="PPIase_dom_sf"/>
</dbReference>
<keyword evidence="4 5" id="KW-0413">Isomerase</keyword>
<evidence type="ECO:0000256" key="4">
    <source>
        <dbReference type="ARBA" id="ARBA00023235"/>
    </source>
</evidence>
<keyword evidence="9" id="KW-1185">Reference proteome</keyword>
<dbReference type="Gene3D" id="3.10.50.40">
    <property type="match status" value="1"/>
</dbReference>
<dbReference type="EC" id="5.2.1.8" evidence="6"/>
<dbReference type="InterPro" id="IPR001179">
    <property type="entry name" value="PPIase_FKBP_dom"/>
</dbReference>
<keyword evidence="3 5" id="KW-0697">Rotamase</keyword>
<dbReference type="RefSeq" id="WP_263051486.1">
    <property type="nucleotide sequence ID" value="NZ_CP106735.1"/>
</dbReference>
<evidence type="ECO:0000313" key="8">
    <source>
        <dbReference type="EMBL" id="UXX79755.1"/>
    </source>
</evidence>
<comment type="similarity">
    <text evidence="2 6">Belongs to the FKBP-type PPIase family.</text>
</comment>
<evidence type="ECO:0000313" key="9">
    <source>
        <dbReference type="Proteomes" id="UP001062165"/>
    </source>
</evidence>
<dbReference type="EMBL" id="CP106735">
    <property type="protein sequence ID" value="UXX79755.1"/>
    <property type="molecule type" value="Genomic_DNA"/>
</dbReference>
<dbReference type="Pfam" id="PF00254">
    <property type="entry name" value="FKBP_C"/>
    <property type="match status" value="1"/>
</dbReference>
<evidence type="ECO:0000256" key="2">
    <source>
        <dbReference type="ARBA" id="ARBA00006577"/>
    </source>
</evidence>
<dbReference type="PANTHER" id="PTHR43811">
    <property type="entry name" value="FKBP-TYPE PEPTIDYL-PROLYL CIS-TRANS ISOMERASE FKPA"/>
    <property type="match status" value="1"/>
</dbReference>
<gene>
    <name evidence="8" type="ORF">N7E81_01345</name>
</gene>
<comment type="catalytic activity">
    <reaction evidence="1 5 6">
        <text>[protein]-peptidylproline (omega=180) = [protein]-peptidylproline (omega=0)</text>
        <dbReference type="Rhea" id="RHEA:16237"/>
        <dbReference type="Rhea" id="RHEA-COMP:10747"/>
        <dbReference type="Rhea" id="RHEA-COMP:10748"/>
        <dbReference type="ChEBI" id="CHEBI:83833"/>
        <dbReference type="ChEBI" id="CHEBI:83834"/>
        <dbReference type="EC" id="5.2.1.8"/>
    </reaction>
</comment>
<accession>A0ABY6D2B1</accession>
<dbReference type="PROSITE" id="PS51257">
    <property type="entry name" value="PROKAR_LIPOPROTEIN"/>
    <property type="match status" value="1"/>
</dbReference>
<evidence type="ECO:0000259" key="7">
    <source>
        <dbReference type="PROSITE" id="PS50059"/>
    </source>
</evidence>
<dbReference type="Proteomes" id="UP001062165">
    <property type="component" value="Chromosome"/>
</dbReference>
<feature type="domain" description="PPIase FKBP-type" evidence="7">
    <location>
        <begin position="75"/>
        <end position="162"/>
    </location>
</feature>
<dbReference type="SUPFAM" id="SSF54534">
    <property type="entry name" value="FKBP-like"/>
    <property type="match status" value="1"/>
</dbReference>
<organism evidence="8 9">
    <name type="scientific">Reichenbachiella carrageenanivorans</name>
    <dbReference type="NCBI Taxonomy" id="2979869"/>
    <lineage>
        <taxon>Bacteria</taxon>
        <taxon>Pseudomonadati</taxon>
        <taxon>Bacteroidota</taxon>
        <taxon>Cytophagia</taxon>
        <taxon>Cytophagales</taxon>
        <taxon>Reichenbachiellaceae</taxon>
        <taxon>Reichenbachiella</taxon>
    </lineage>
</organism>
<dbReference type="PANTHER" id="PTHR43811:SF57">
    <property type="entry name" value="FKBP-TYPE PEPTIDYL-PROLYL CIS-TRANS ISOMERASE FKPA-RELATED"/>
    <property type="match status" value="1"/>
</dbReference>
<reference evidence="8" key="1">
    <citation type="submission" date="2022-10" db="EMBL/GenBank/DDBJ databases">
        <title>Comparative genomics and taxonomic characterization of three novel marine species of genus Reichenbachiella exhibiting antioxidant and polysaccharide degradation activities.</title>
        <authorList>
            <person name="Muhammad N."/>
            <person name="Lee Y.-J."/>
            <person name="Ko J."/>
            <person name="Kim S.-G."/>
        </authorList>
    </citation>
    <scope>NUCLEOTIDE SEQUENCE</scope>
    <source>
        <strain evidence="8">Wsw4-B4</strain>
    </source>
</reference>
<dbReference type="GO" id="GO:0003755">
    <property type="term" value="F:peptidyl-prolyl cis-trans isomerase activity"/>
    <property type="evidence" value="ECO:0007669"/>
    <property type="project" value="UniProtKB-EC"/>
</dbReference>
<sequence>MKEVLQMLGGIFRLLVLSAWVLVGCKDDNGDPSPYISMEEYLELYGDEYPGYKTTNSGLVYYIEEEGTGDTPEKGDVVSVHYTGYHLNDGKFDSSYDRGYPLSFTLGEGQVIQGWDEGIALLKKGGKATFFIPSYLGYGKDGGGSISSNEDLKFNVKLVDFDKK</sequence>
<dbReference type="PROSITE" id="PS50059">
    <property type="entry name" value="FKBP_PPIASE"/>
    <property type="match status" value="1"/>
</dbReference>
<proteinExistence type="inferred from homology"/>